<accession>A0AAQ4FDS8</accession>
<dbReference type="EMBL" id="JARKHS020004138">
    <property type="protein sequence ID" value="KAK8784891.1"/>
    <property type="molecule type" value="Genomic_DNA"/>
</dbReference>
<keyword evidence="3" id="KW-1185">Reference proteome</keyword>
<name>A0AAQ4FDS8_AMBAM</name>
<gene>
    <name evidence="2" type="ORF">V5799_008745</name>
</gene>
<feature type="compositionally biased region" description="Basic residues" evidence="1">
    <location>
        <begin position="30"/>
        <end position="43"/>
    </location>
</feature>
<comment type="caution">
    <text evidence="2">The sequence shown here is derived from an EMBL/GenBank/DDBJ whole genome shotgun (WGS) entry which is preliminary data.</text>
</comment>
<evidence type="ECO:0000313" key="2">
    <source>
        <dbReference type="EMBL" id="KAK8784891.1"/>
    </source>
</evidence>
<dbReference type="AlphaFoldDB" id="A0AAQ4FDS8"/>
<feature type="region of interest" description="Disordered" evidence="1">
    <location>
        <begin position="11"/>
        <end position="44"/>
    </location>
</feature>
<sequence length="105" mass="12232">MPAFWQSLAKTAPWGAGPRPYSAWHQQPQFHRHPAQRHRRHKSWTSMTIAQYKRTRASQVRELHRHQYKLHRTSKVAQSGGRMHFHLASKTTQAVCSKGTTRSPP</sequence>
<protein>
    <submittedName>
        <fullName evidence="2">Uncharacterized protein</fullName>
    </submittedName>
</protein>
<organism evidence="2 3">
    <name type="scientific">Amblyomma americanum</name>
    <name type="common">Lone star tick</name>
    <dbReference type="NCBI Taxonomy" id="6943"/>
    <lineage>
        <taxon>Eukaryota</taxon>
        <taxon>Metazoa</taxon>
        <taxon>Ecdysozoa</taxon>
        <taxon>Arthropoda</taxon>
        <taxon>Chelicerata</taxon>
        <taxon>Arachnida</taxon>
        <taxon>Acari</taxon>
        <taxon>Parasitiformes</taxon>
        <taxon>Ixodida</taxon>
        <taxon>Ixodoidea</taxon>
        <taxon>Ixodidae</taxon>
        <taxon>Amblyomminae</taxon>
        <taxon>Amblyomma</taxon>
    </lineage>
</organism>
<evidence type="ECO:0000256" key="1">
    <source>
        <dbReference type="SAM" id="MobiDB-lite"/>
    </source>
</evidence>
<reference evidence="2 3" key="1">
    <citation type="journal article" date="2023" name="Arcadia Sci">
        <title>De novo assembly of a long-read Amblyomma americanum tick genome.</title>
        <authorList>
            <person name="Chou S."/>
            <person name="Poskanzer K.E."/>
            <person name="Rollins M."/>
            <person name="Thuy-Boun P.S."/>
        </authorList>
    </citation>
    <scope>NUCLEOTIDE SEQUENCE [LARGE SCALE GENOMIC DNA]</scope>
    <source>
        <strain evidence="2">F_SG_1</strain>
        <tissue evidence="2">Salivary glands</tissue>
    </source>
</reference>
<proteinExistence type="predicted"/>
<evidence type="ECO:0000313" key="3">
    <source>
        <dbReference type="Proteomes" id="UP001321473"/>
    </source>
</evidence>
<dbReference type="Proteomes" id="UP001321473">
    <property type="component" value="Unassembled WGS sequence"/>
</dbReference>